<feature type="domain" description="Peptidase C51" evidence="2">
    <location>
        <begin position="79"/>
        <end position="159"/>
    </location>
</feature>
<keyword evidence="1" id="KW-0732">Signal</keyword>
<reference evidence="3" key="1">
    <citation type="submission" date="2024-07" db="EMBL/GenBank/DDBJ databases">
        <title>Complete genome sequences of cellulolytic bacteria, Kitasatospora sp. CMC57 and Streptomyces sp. CMC78, isolated from Japanese agricultural soil.</title>
        <authorList>
            <person name="Hashimoto T."/>
            <person name="Ito M."/>
            <person name="Iwamoto M."/>
            <person name="Fukahori D."/>
            <person name="Shoda T."/>
            <person name="Sakoda M."/>
            <person name="Morohoshi T."/>
            <person name="Mitsuboshi M."/>
            <person name="Nishizawa T."/>
        </authorList>
    </citation>
    <scope>NUCLEOTIDE SEQUENCE</scope>
    <source>
        <strain evidence="3">CMC57</strain>
    </source>
</reference>
<dbReference type="AlphaFoldDB" id="A0AB33JS74"/>
<dbReference type="SUPFAM" id="SSF54001">
    <property type="entry name" value="Cysteine proteinases"/>
    <property type="match status" value="1"/>
</dbReference>
<gene>
    <name evidence="3" type="ORF">KCMC57_18650</name>
</gene>
<feature type="signal peptide" evidence="1">
    <location>
        <begin position="1"/>
        <end position="38"/>
    </location>
</feature>
<name>A0AB33JS74_9ACTN</name>
<evidence type="ECO:0000313" key="3">
    <source>
        <dbReference type="EMBL" id="BFP45497.1"/>
    </source>
</evidence>
<evidence type="ECO:0000256" key="1">
    <source>
        <dbReference type="SAM" id="SignalP"/>
    </source>
</evidence>
<proteinExistence type="predicted"/>
<protein>
    <recommendedName>
        <fullName evidence="2">Peptidase C51 domain-containing protein</fullName>
    </recommendedName>
</protein>
<sequence>MSAVRNTPKARKAGLTGLAALAAAASSFTGLMAAPAHADTSTIAATANAELYNGPCAHGGYVAGNHQSDSCDGAGGQAESWCADFAGWVWEHSGVAHTRDLSSGAASFYDYGRRYGTLHSYPQVGDAIVYDFNSSTDWASHVNLVTAVGDGYISVVGGNQGGGEGSVTGYNITGSVRTGTVVGPKKISGFVSPVLSATTNPSALPTGTLVKSAAGAAVKVIVNGAGLPIAGSDVSPDHYDLSRIVVVDDAAFNTLPAVPPSGTVVMDQSGGDPARYVIVDGTALHIGASDWTESGYDTRALMGVPTSWLNAAQQGTLASGLVVMDQSGKDPGRYVMVSGAALHISASEWTADSYDIRALMGVPGEWLRAAAAKTPPTGTVLMDQAENSAGRYVMVNGAAAHIEAGEWAADGYNTWPLMGAPGEWLNAAAGRPATDGTLVKGQGGASASVYVTVNGSALPVTAAEYSGVWNNGPVAGAPEQWLAASVAKPLANGTVIKNASGADSSVYVMAGGMAVPLGGADYSGLGYDKQPLRGVPGAWEAAAVAKAAPADGTMLLSPDSVTVWMVVNGGSKRAMTAAEFGTGGHSFSEVVAVPTALTAKLPTVQ</sequence>
<accession>A0AB33JS74</accession>
<dbReference type="Pfam" id="PF05257">
    <property type="entry name" value="CHAP"/>
    <property type="match status" value="1"/>
</dbReference>
<evidence type="ECO:0000259" key="2">
    <source>
        <dbReference type="Pfam" id="PF05257"/>
    </source>
</evidence>
<dbReference type="InterPro" id="IPR038765">
    <property type="entry name" value="Papain-like_cys_pep_sf"/>
</dbReference>
<feature type="chain" id="PRO_5044348920" description="Peptidase C51 domain-containing protein" evidence="1">
    <location>
        <begin position="39"/>
        <end position="605"/>
    </location>
</feature>
<organism evidence="3">
    <name type="scientific">Kitasatospora sp. CMC57</name>
    <dbReference type="NCBI Taxonomy" id="3231513"/>
    <lineage>
        <taxon>Bacteria</taxon>
        <taxon>Bacillati</taxon>
        <taxon>Actinomycetota</taxon>
        <taxon>Actinomycetes</taxon>
        <taxon>Kitasatosporales</taxon>
        <taxon>Streptomycetaceae</taxon>
        <taxon>Kitasatospora</taxon>
    </lineage>
</organism>
<dbReference type="RefSeq" id="WP_407988002.1">
    <property type="nucleotide sequence ID" value="NZ_AP035881.2"/>
</dbReference>
<dbReference type="InterPro" id="IPR007921">
    <property type="entry name" value="CHAP_dom"/>
</dbReference>
<dbReference type="EMBL" id="AP035881">
    <property type="protein sequence ID" value="BFP45497.1"/>
    <property type="molecule type" value="Genomic_DNA"/>
</dbReference>